<evidence type="ECO:0000313" key="2">
    <source>
        <dbReference type="EMBL" id="BDR60355.1"/>
    </source>
</evidence>
<dbReference type="Proteomes" id="UP001321741">
    <property type="component" value="Chromosome"/>
</dbReference>
<feature type="transmembrane region" description="Helical" evidence="1">
    <location>
        <begin position="194"/>
        <end position="214"/>
    </location>
</feature>
<sequence>MKQNLLMIKSLVKVSFLQAMSYRLDVLFGLLSSVIWLGVPIIFFKVLYLNVDQIAGWTFNETLLLVGVYTLIDGIMMAFLVSSMPSLEQDIREGTLDNILLKPINPQLYYFCHAIDFTQFLNALLGLAVIVYATWGYQFRLTQILLFIISCLAGSILYYSLWFLWTITTFWFPTNFGRSDLFLSLIQLSRYPSSIYRGAGSILFNFLLPFGMVATPATVVLLHKSMAVLIVQLLVAGVFALLDMLFWKLGISKYDGAGR</sequence>
<gene>
    <name evidence="2" type="ORF">KIM322_06160</name>
</gene>
<keyword evidence="1" id="KW-0812">Transmembrane</keyword>
<feature type="transmembrane region" description="Helical" evidence="1">
    <location>
        <begin position="108"/>
        <end position="132"/>
    </location>
</feature>
<reference evidence="2 3" key="1">
    <citation type="journal article" date="2023" name="Microbiol. Spectr.">
        <title>Symbiosis of Carpenter Bees with Uncharacterized Lactic Acid Bacteria Showing NAD Auxotrophy.</title>
        <authorList>
            <person name="Kawasaki S."/>
            <person name="Ozawa K."/>
            <person name="Mori T."/>
            <person name="Yamamoto A."/>
            <person name="Ito M."/>
            <person name="Ohkuma M."/>
            <person name="Sakamoto M."/>
            <person name="Matsutani M."/>
        </authorList>
    </citation>
    <scope>NUCLEOTIDE SEQUENCE [LARGE SCALE GENOMIC DNA]</scope>
    <source>
        <strain evidence="2 3">Kim32-2</strain>
    </source>
</reference>
<dbReference type="Pfam" id="PF06182">
    <property type="entry name" value="ABC2_membrane_6"/>
    <property type="match status" value="1"/>
</dbReference>
<keyword evidence="1" id="KW-1133">Transmembrane helix</keyword>
<dbReference type="RefSeq" id="WP_317638060.1">
    <property type="nucleotide sequence ID" value="NZ_AP026803.1"/>
</dbReference>
<feature type="transmembrane region" description="Helical" evidence="1">
    <location>
        <begin position="63"/>
        <end position="87"/>
    </location>
</feature>
<organism evidence="2 3">
    <name type="scientific">Lactobacillus xylocopicola</name>
    <dbReference type="NCBI Taxonomy" id="2976676"/>
    <lineage>
        <taxon>Bacteria</taxon>
        <taxon>Bacillati</taxon>
        <taxon>Bacillota</taxon>
        <taxon>Bacilli</taxon>
        <taxon>Lactobacillales</taxon>
        <taxon>Lactobacillaceae</taxon>
        <taxon>Lactobacillus</taxon>
    </lineage>
</organism>
<protein>
    <submittedName>
        <fullName evidence="2">ABC transporter permease</fullName>
    </submittedName>
</protein>
<evidence type="ECO:0000313" key="3">
    <source>
        <dbReference type="Proteomes" id="UP001321741"/>
    </source>
</evidence>
<feature type="transmembrane region" description="Helical" evidence="1">
    <location>
        <begin position="144"/>
        <end position="173"/>
    </location>
</feature>
<keyword evidence="3" id="KW-1185">Reference proteome</keyword>
<dbReference type="InterPro" id="IPR010390">
    <property type="entry name" value="ABC-2_transporter-like"/>
</dbReference>
<dbReference type="PANTHER" id="PTHR36833">
    <property type="entry name" value="SLR0610 PROTEIN-RELATED"/>
    <property type="match status" value="1"/>
</dbReference>
<keyword evidence="1" id="KW-0472">Membrane</keyword>
<dbReference type="EMBL" id="AP026803">
    <property type="protein sequence ID" value="BDR60355.1"/>
    <property type="molecule type" value="Genomic_DNA"/>
</dbReference>
<feature type="transmembrane region" description="Helical" evidence="1">
    <location>
        <begin position="226"/>
        <end position="247"/>
    </location>
</feature>
<feature type="transmembrane region" description="Helical" evidence="1">
    <location>
        <begin position="21"/>
        <end position="43"/>
    </location>
</feature>
<evidence type="ECO:0000256" key="1">
    <source>
        <dbReference type="SAM" id="Phobius"/>
    </source>
</evidence>
<name>A0ABN6SJ92_9LACO</name>
<proteinExistence type="predicted"/>
<accession>A0ABN6SJ92</accession>
<dbReference type="PANTHER" id="PTHR36833:SF2">
    <property type="entry name" value="SLR0610 PROTEIN"/>
    <property type="match status" value="1"/>
</dbReference>